<evidence type="ECO:0000259" key="1">
    <source>
        <dbReference type="Pfam" id="PF04536"/>
    </source>
</evidence>
<dbReference type="EMBL" id="LR796734">
    <property type="protein sequence ID" value="CAB4162990.1"/>
    <property type="molecule type" value="Genomic_DNA"/>
</dbReference>
<dbReference type="Pfam" id="PF04536">
    <property type="entry name" value="TPM_phosphatase"/>
    <property type="match status" value="1"/>
</dbReference>
<sequence length="169" mass="19062">MLRSLTSLSKAFIIVGVLGLAACSTPPVENTVPELTGRVVDNAEVFSKNEKRNLTNLLEGVDRKHKAEFVVLTINSLPETESLEEFSNKTFNTWKIGRKDTDSGLLFLLVKNDRKIRIEVGRGNEGTIPDMYAKKIIEEKMAPKFKQQKFYEGFRDAVRMAEAYVGEPH</sequence>
<evidence type="ECO:0000313" key="2">
    <source>
        <dbReference type="EMBL" id="CAB4162990.1"/>
    </source>
</evidence>
<dbReference type="InterPro" id="IPR007621">
    <property type="entry name" value="TPM_dom"/>
</dbReference>
<name>A0A6J5NT90_9CAUD</name>
<protein>
    <submittedName>
        <fullName evidence="2">COG1512 Beta-propeller domains of methanol dehydrogenase type</fullName>
    </submittedName>
</protein>
<dbReference type="Gene3D" id="3.10.310.50">
    <property type="match status" value="1"/>
</dbReference>
<accession>A0A6J5NT90</accession>
<reference evidence="2" key="1">
    <citation type="submission" date="2020-04" db="EMBL/GenBank/DDBJ databases">
        <authorList>
            <person name="Chiriac C."/>
            <person name="Salcher M."/>
            <person name="Ghai R."/>
            <person name="Kavagutti S V."/>
        </authorList>
    </citation>
    <scope>NUCLEOTIDE SEQUENCE</scope>
</reference>
<feature type="domain" description="TPM" evidence="1">
    <location>
        <begin position="39"/>
        <end position="163"/>
    </location>
</feature>
<dbReference type="PANTHER" id="PTHR30373">
    <property type="entry name" value="UPF0603 PROTEIN YGCG"/>
    <property type="match status" value="1"/>
</dbReference>
<gene>
    <name evidence="2" type="ORF">UFOVP787_216</name>
</gene>
<dbReference type="PANTHER" id="PTHR30373:SF2">
    <property type="entry name" value="UPF0603 PROTEIN YGCG"/>
    <property type="match status" value="1"/>
</dbReference>
<organism evidence="2">
    <name type="scientific">uncultured Caudovirales phage</name>
    <dbReference type="NCBI Taxonomy" id="2100421"/>
    <lineage>
        <taxon>Viruses</taxon>
        <taxon>Duplodnaviria</taxon>
        <taxon>Heunggongvirae</taxon>
        <taxon>Uroviricota</taxon>
        <taxon>Caudoviricetes</taxon>
        <taxon>Peduoviridae</taxon>
        <taxon>Maltschvirus</taxon>
        <taxon>Maltschvirus maltsch</taxon>
    </lineage>
</organism>
<proteinExistence type="predicted"/>
<dbReference type="PROSITE" id="PS51257">
    <property type="entry name" value="PROKAR_LIPOPROTEIN"/>
    <property type="match status" value="1"/>
</dbReference>